<dbReference type="KEGG" id="ssck:SPSK_07540"/>
<gene>
    <name evidence="3" type="ORF">SPSK_07540</name>
</gene>
<evidence type="ECO:0000313" key="3">
    <source>
        <dbReference type="EMBL" id="KJR88594.1"/>
    </source>
</evidence>
<evidence type="ECO:0008006" key="5">
    <source>
        <dbReference type="Google" id="ProtNLM"/>
    </source>
</evidence>
<dbReference type="InterPro" id="IPR029063">
    <property type="entry name" value="SAM-dependent_MTases_sf"/>
</dbReference>
<dbReference type="GeneID" id="27669477"/>
<dbReference type="EMBL" id="AXCR01000004">
    <property type="protein sequence ID" value="KJR88594.1"/>
    <property type="molecule type" value="Genomic_DNA"/>
</dbReference>
<dbReference type="AlphaFoldDB" id="A0A0F2MHR7"/>
<comment type="caution">
    <text evidence="3">The sequence shown here is derived from an EMBL/GenBank/DDBJ whole genome shotgun (WGS) entry which is preliminary data.</text>
</comment>
<dbReference type="SUPFAM" id="SSF53335">
    <property type="entry name" value="S-adenosyl-L-methionine-dependent methyltransferases"/>
    <property type="match status" value="1"/>
</dbReference>
<evidence type="ECO:0000313" key="4">
    <source>
        <dbReference type="Proteomes" id="UP000033710"/>
    </source>
</evidence>
<organism evidence="3 4">
    <name type="scientific">Sporothrix schenckii 1099-18</name>
    <dbReference type="NCBI Taxonomy" id="1397361"/>
    <lineage>
        <taxon>Eukaryota</taxon>
        <taxon>Fungi</taxon>
        <taxon>Dikarya</taxon>
        <taxon>Ascomycota</taxon>
        <taxon>Pezizomycotina</taxon>
        <taxon>Sordariomycetes</taxon>
        <taxon>Sordariomycetidae</taxon>
        <taxon>Ophiostomatales</taxon>
        <taxon>Ophiostomataceae</taxon>
        <taxon>Sporothrix</taxon>
    </lineage>
</organism>
<evidence type="ECO:0000256" key="1">
    <source>
        <dbReference type="ARBA" id="ARBA00038158"/>
    </source>
</evidence>
<accession>A0A0F2MHR7</accession>
<dbReference type="Gene3D" id="3.40.50.150">
    <property type="entry name" value="Vaccinia Virus protein VP39"/>
    <property type="match status" value="1"/>
</dbReference>
<dbReference type="PANTHER" id="PTHR43591:SF102">
    <property type="entry name" value="S-ADENOSYL-L-METHIONINE-DEPENDENT METHYLTRANSFERASE"/>
    <property type="match status" value="1"/>
</dbReference>
<dbReference type="PANTHER" id="PTHR43591">
    <property type="entry name" value="METHYLTRANSFERASE"/>
    <property type="match status" value="1"/>
</dbReference>
<sequence>MGNPSEEVSAPAPPQDDTAVAPAAPATTAPGYPQDTAEGGSAESETRSLSSFSVGLSIDTNDDDAISNLGEMDTSRSSISASSSVYEFVEEYGRTYHKYKEGMHQAHQAHQPTYETYPNFFPQQEQNRLDLQHHLATRLLQGKLYLAPIGNVNRVLDIGTGTGIWAVEFAEQHPEADVLGTDLSPIQPEYVPPNLRFEVDDVEDDWVYSHPFDFVHGRYILPSLRNPRATLQRIFDHLRPGGHVEIMETLMVIEAIDASLQNTVLPRWHQLILDGVRKLGRGDPMAPLHTKQWLGEIGFVNVTEKKFAVPANGWARGDEQKIRGHLMMTNLLEAAQGITMSICMKVWGWSQEEVELFLVDVRAALKDRAHHGYVPM</sequence>
<dbReference type="Pfam" id="PF13489">
    <property type="entry name" value="Methyltransf_23"/>
    <property type="match status" value="1"/>
</dbReference>
<reference evidence="3 4" key="1">
    <citation type="journal article" date="2014" name="BMC Genomics">
        <title>Comparative genomics of the major fungal agents of human and animal Sporotrichosis: Sporothrix schenckii and Sporothrix brasiliensis.</title>
        <authorList>
            <person name="Teixeira M.M."/>
            <person name="de Almeida L.G."/>
            <person name="Kubitschek-Barreira P."/>
            <person name="Alves F.L."/>
            <person name="Kioshima E.S."/>
            <person name="Abadio A.K."/>
            <person name="Fernandes L."/>
            <person name="Derengowski L.S."/>
            <person name="Ferreira K.S."/>
            <person name="Souza R.C."/>
            <person name="Ruiz J.C."/>
            <person name="de Andrade N.C."/>
            <person name="Paes H.C."/>
            <person name="Nicola A.M."/>
            <person name="Albuquerque P."/>
            <person name="Gerber A.L."/>
            <person name="Martins V.P."/>
            <person name="Peconick L.D."/>
            <person name="Neto A.V."/>
            <person name="Chaucanez C.B."/>
            <person name="Silva P.A."/>
            <person name="Cunha O.L."/>
            <person name="de Oliveira F.F."/>
            <person name="dos Santos T.C."/>
            <person name="Barros A.L."/>
            <person name="Soares M.A."/>
            <person name="de Oliveira L.M."/>
            <person name="Marini M.M."/>
            <person name="Villalobos-Duno H."/>
            <person name="Cunha M.M."/>
            <person name="de Hoog S."/>
            <person name="da Silveira J.F."/>
            <person name="Henrissat B."/>
            <person name="Nino-Vega G.A."/>
            <person name="Cisalpino P.S."/>
            <person name="Mora-Montes H.M."/>
            <person name="Almeida S.R."/>
            <person name="Stajich J.E."/>
            <person name="Lopes-Bezerra L.M."/>
            <person name="Vasconcelos A.T."/>
            <person name="Felipe M.S."/>
        </authorList>
    </citation>
    <scope>NUCLEOTIDE SEQUENCE [LARGE SCALE GENOMIC DNA]</scope>
    <source>
        <strain evidence="3 4">1099-18</strain>
    </source>
</reference>
<dbReference type="VEuPathDB" id="FungiDB:SPSK_07540"/>
<dbReference type="GO" id="GO:0008168">
    <property type="term" value="F:methyltransferase activity"/>
    <property type="evidence" value="ECO:0007669"/>
    <property type="project" value="TreeGrafter"/>
</dbReference>
<reference evidence="3 4" key="2">
    <citation type="journal article" date="2015" name="Eukaryot. Cell">
        <title>Asexual propagation of a virulent clone complex in a human and feline outbreak of sporotrichosis.</title>
        <authorList>
            <person name="Teixeira Mde M."/>
            <person name="Rodrigues A.M."/>
            <person name="Tsui C.K."/>
            <person name="de Almeida L.G."/>
            <person name="Van Diepeningen A.D."/>
            <person name="van den Ende B.G."/>
            <person name="Fernandes G.F."/>
            <person name="Kano R."/>
            <person name="Hamelin R.C."/>
            <person name="Lopes-Bezerra L.M."/>
            <person name="Vasconcelos A.T."/>
            <person name="de Hoog S."/>
            <person name="de Camargo Z.P."/>
            <person name="Felipe M.S."/>
        </authorList>
    </citation>
    <scope>NUCLEOTIDE SEQUENCE [LARGE SCALE GENOMIC DNA]</scope>
    <source>
        <strain evidence="3 4">1099-18</strain>
    </source>
</reference>
<name>A0A0F2MHR7_SPOSC</name>
<feature type="region of interest" description="Disordered" evidence="2">
    <location>
        <begin position="1"/>
        <end position="48"/>
    </location>
</feature>
<dbReference type="CDD" id="cd02440">
    <property type="entry name" value="AdoMet_MTases"/>
    <property type="match status" value="1"/>
</dbReference>
<dbReference type="Proteomes" id="UP000033710">
    <property type="component" value="Unassembled WGS sequence"/>
</dbReference>
<proteinExistence type="inferred from homology"/>
<dbReference type="OrthoDB" id="2013972at2759"/>
<comment type="similarity">
    <text evidence="1">Belongs to the methyltransferase superfamily. LaeA methyltransferase family.</text>
</comment>
<protein>
    <recommendedName>
        <fullName evidence="5">Methyltransferase domain-containing protein</fullName>
    </recommendedName>
</protein>
<feature type="compositionally biased region" description="Low complexity" evidence="2">
    <location>
        <begin position="15"/>
        <end position="30"/>
    </location>
</feature>
<evidence type="ECO:0000256" key="2">
    <source>
        <dbReference type="SAM" id="MobiDB-lite"/>
    </source>
</evidence>
<dbReference type="RefSeq" id="XP_016591270.1">
    <property type="nucleotide sequence ID" value="XM_016734200.1"/>
</dbReference>